<keyword evidence="4" id="KW-1185">Reference proteome</keyword>
<feature type="transmembrane region" description="Helical" evidence="2">
    <location>
        <begin position="236"/>
        <end position="260"/>
    </location>
</feature>
<dbReference type="Proteomes" id="UP000689195">
    <property type="component" value="Unassembled WGS sequence"/>
</dbReference>
<name>A0A8S1V2Z1_9CILI</name>
<keyword evidence="2" id="KW-0812">Transmembrane</keyword>
<feature type="compositionally biased region" description="Polar residues" evidence="1">
    <location>
        <begin position="1"/>
        <end position="24"/>
    </location>
</feature>
<keyword evidence="2" id="KW-0472">Membrane</keyword>
<evidence type="ECO:0008006" key="5">
    <source>
        <dbReference type="Google" id="ProtNLM"/>
    </source>
</evidence>
<feature type="transmembrane region" description="Helical" evidence="2">
    <location>
        <begin position="272"/>
        <end position="293"/>
    </location>
</feature>
<feature type="transmembrane region" description="Helical" evidence="2">
    <location>
        <begin position="414"/>
        <end position="435"/>
    </location>
</feature>
<reference evidence="3" key="1">
    <citation type="submission" date="2021-01" db="EMBL/GenBank/DDBJ databases">
        <authorList>
            <consortium name="Genoscope - CEA"/>
            <person name="William W."/>
        </authorList>
    </citation>
    <scope>NUCLEOTIDE SEQUENCE</scope>
</reference>
<comment type="caution">
    <text evidence="3">The sequence shown here is derived from an EMBL/GenBank/DDBJ whole genome shotgun (WGS) entry which is preliminary data.</text>
</comment>
<proteinExistence type="predicted"/>
<evidence type="ECO:0000256" key="2">
    <source>
        <dbReference type="SAM" id="Phobius"/>
    </source>
</evidence>
<feature type="transmembrane region" description="Helical" evidence="2">
    <location>
        <begin position="107"/>
        <end position="128"/>
    </location>
</feature>
<evidence type="ECO:0000313" key="3">
    <source>
        <dbReference type="EMBL" id="CAD8170099.1"/>
    </source>
</evidence>
<feature type="transmembrane region" description="Helical" evidence="2">
    <location>
        <begin position="340"/>
        <end position="360"/>
    </location>
</feature>
<feature type="transmembrane region" description="Helical" evidence="2">
    <location>
        <begin position="58"/>
        <end position="77"/>
    </location>
</feature>
<evidence type="ECO:0000256" key="1">
    <source>
        <dbReference type="SAM" id="MobiDB-lite"/>
    </source>
</evidence>
<feature type="transmembrane region" description="Helical" evidence="2">
    <location>
        <begin position="441"/>
        <end position="464"/>
    </location>
</feature>
<dbReference type="OrthoDB" id="303961at2759"/>
<protein>
    <recommendedName>
        <fullName evidence="5">Transmembrane protein</fullName>
    </recommendedName>
</protein>
<feature type="transmembrane region" description="Helical" evidence="2">
    <location>
        <begin position="149"/>
        <end position="168"/>
    </location>
</feature>
<sequence>MSQYSDINNQQQEQGIESQEPYQPNTQQQSNEISNIQNEKEKYCGGLLYRNDHILIKALKIILVFPLLPIVLLWRLLYCITNLLIDCCTNQVYNCLLICYEKMVQCLQWLCHIISIILNKIYSCLAFICNKLLDAIYCLGRCSKQILDWYAIFIINTIYKFAHLRSIMQEFTSIITIPISLKIIVPLALYFNYKIFIPLKNAIIFIVNMLLHILELFIICLYNSTIDYILKPFFKYIIWNFLLFLKFLFFTILYKFIIINFYKGLRWTIVNFYNYILLNIYEYVLVKFLYRIVLTYSYKAAKLFFYNFLYKLIFIPFSKIIQWLVIDFLYEIVLTRLGQLLKFIVVDVIYKVLSIITEFICDQICLNIYRCLTWFIIKIIYQIILKNIYIYILKPFYNIIVSIIRIISKIIYRFLLLPLWILAKCLFNGLIKIISITSTFIYEYILTPIWNLIVSITTWSYNFIKNILRATKQLSIDLWIAIRNLFRRIRNNN</sequence>
<feature type="transmembrane region" description="Helical" evidence="2">
    <location>
        <begin position="372"/>
        <end position="393"/>
    </location>
</feature>
<feature type="transmembrane region" description="Helical" evidence="2">
    <location>
        <begin position="313"/>
        <end position="333"/>
    </location>
</feature>
<dbReference type="AlphaFoldDB" id="A0A8S1V2Z1"/>
<organism evidence="3 4">
    <name type="scientific">Paramecium pentaurelia</name>
    <dbReference type="NCBI Taxonomy" id="43138"/>
    <lineage>
        <taxon>Eukaryota</taxon>
        <taxon>Sar</taxon>
        <taxon>Alveolata</taxon>
        <taxon>Ciliophora</taxon>
        <taxon>Intramacronucleata</taxon>
        <taxon>Oligohymenophorea</taxon>
        <taxon>Peniculida</taxon>
        <taxon>Parameciidae</taxon>
        <taxon>Paramecium</taxon>
    </lineage>
</organism>
<feature type="region of interest" description="Disordered" evidence="1">
    <location>
        <begin position="1"/>
        <end position="31"/>
    </location>
</feature>
<feature type="transmembrane region" description="Helical" evidence="2">
    <location>
        <begin position="174"/>
        <end position="191"/>
    </location>
</feature>
<dbReference type="EMBL" id="CAJJDO010000052">
    <property type="protein sequence ID" value="CAD8170099.1"/>
    <property type="molecule type" value="Genomic_DNA"/>
</dbReference>
<keyword evidence="2" id="KW-1133">Transmembrane helix</keyword>
<accession>A0A8S1V2Z1</accession>
<gene>
    <name evidence="3" type="ORF">PPENT_87.1.T0520146</name>
</gene>
<feature type="transmembrane region" description="Helical" evidence="2">
    <location>
        <begin position="203"/>
        <end position="224"/>
    </location>
</feature>
<evidence type="ECO:0000313" key="4">
    <source>
        <dbReference type="Proteomes" id="UP000689195"/>
    </source>
</evidence>